<feature type="active site" description="Nucleophile" evidence="11">
    <location>
        <position position="244"/>
    </location>
</feature>
<dbReference type="GO" id="GO:0005524">
    <property type="term" value="F:ATP binding"/>
    <property type="evidence" value="ECO:0007669"/>
    <property type="project" value="UniProtKB-UniRule"/>
</dbReference>
<comment type="pathway">
    <text evidence="2 11">Amino-acid biosynthesis; L-arginine biosynthesis; carbamoyl phosphate from bicarbonate: step 1/1.</text>
</comment>
<dbReference type="GO" id="GO:0006207">
    <property type="term" value="P:'de novo' pyrimidine nucleobase biosynthetic process"/>
    <property type="evidence" value="ECO:0007669"/>
    <property type="project" value="InterPro"/>
</dbReference>
<accession>A0A974XGI1</accession>
<evidence type="ECO:0000256" key="10">
    <source>
        <dbReference type="ARBA" id="ARBA00049285"/>
    </source>
</evidence>
<evidence type="ECO:0000256" key="9">
    <source>
        <dbReference type="ARBA" id="ARBA00048816"/>
    </source>
</evidence>
<proteinExistence type="inferred from homology"/>
<dbReference type="CDD" id="cd01744">
    <property type="entry name" value="GATase1_CPSase"/>
    <property type="match status" value="1"/>
</dbReference>
<dbReference type="AlphaFoldDB" id="A0A974XGI1"/>
<organism evidence="13 14">
    <name type="scientific">Alkalibacter rhizosphaerae</name>
    <dbReference type="NCBI Taxonomy" id="2815577"/>
    <lineage>
        <taxon>Bacteria</taxon>
        <taxon>Bacillati</taxon>
        <taxon>Bacillota</taxon>
        <taxon>Clostridia</taxon>
        <taxon>Eubacteriales</taxon>
        <taxon>Eubacteriaceae</taxon>
        <taxon>Alkalibacter</taxon>
    </lineage>
</organism>
<feature type="binding site" evidence="11">
    <location>
        <position position="217"/>
    </location>
    <ligand>
        <name>L-glutamine</name>
        <dbReference type="ChEBI" id="CHEBI:58359"/>
    </ligand>
</feature>
<evidence type="ECO:0000256" key="4">
    <source>
        <dbReference type="ARBA" id="ARBA00022598"/>
    </source>
</evidence>
<dbReference type="PANTHER" id="PTHR43418">
    <property type="entry name" value="MULTIFUNCTIONAL TRYPTOPHAN BIOSYNTHESIS PROTEIN-RELATED"/>
    <property type="match status" value="1"/>
</dbReference>
<comment type="pathway">
    <text evidence="1 11">Pyrimidine metabolism; UMP biosynthesis via de novo pathway; (S)-dihydroorotate from bicarbonate: step 1/3.</text>
</comment>
<dbReference type="InterPro" id="IPR035686">
    <property type="entry name" value="CPSase_GATase1"/>
</dbReference>
<dbReference type="PANTHER" id="PTHR43418:SF7">
    <property type="entry name" value="CARBAMOYL-PHOSPHATE SYNTHASE SMALL CHAIN"/>
    <property type="match status" value="1"/>
</dbReference>
<gene>
    <name evidence="11 13" type="primary">carA</name>
    <name evidence="13" type="ORF">J0B03_10960</name>
</gene>
<dbReference type="InterPro" id="IPR050472">
    <property type="entry name" value="Anth_synth/Amidotransfase"/>
</dbReference>
<keyword evidence="7 11" id="KW-0315">Glutamine amidotransferase</keyword>
<evidence type="ECO:0000256" key="6">
    <source>
        <dbReference type="ARBA" id="ARBA00022840"/>
    </source>
</evidence>
<dbReference type="InterPro" id="IPR036480">
    <property type="entry name" value="CarbP_synth_ssu_N_sf"/>
</dbReference>
<dbReference type="Gene3D" id="3.50.30.20">
    <property type="entry name" value="Carbamoyl-phosphate synthase small subunit, N-terminal domain"/>
    <property type="match status" value="1"/>
</dbReference>
<reference evidence="13" key="1">
    <citation type="submission" date="2021-03" db="EMBL/GenBank/DDBJ databases">
        <title>Alkalibacter marinus sp. nov., isolated from tidal flat sediment.</title>
        <authorList>
            <person name="Namirimu T."/>
            <person name="Yang J.-A."/>
            <person name="Yang S.-H."/>
            <person name="Kim Y.-J."/>
            <person name="Kwon K.K."/>
        </authorList>
    </citation>
    <scope>NUCLEOTIDE SEQUENCE</scope>
    <source>
        <strain evidence="13">ES005</strain>
    </source>
</reference>
<evidence type="ECO:0000256" key="2">
    <source>
        <dbReference type="ARBA" id="ARBA00005077"/>
    </source>
</evidence>
<keyword evidence="11" id="KW-0055">Arginine biosynthesis</keyword>
<feature type="binding site" evidence="11">
    <location>
        <position position="288"/>
    </location>
    <ligand>
        <name>L-glutamine</name>
        <dbReference type="ChEBI" id="CHEBI:58359"/>
    </ligand>
</feature>
<evidence type="ECO:0000256" key="3">
    <source>
        <dbReference type="ARBA" id="ARBA00007800"/>
    </source>
</evidence>
<protein>
    <recommendedName>
        <fullName evidence="11">Carbamoyl phosphate synthase small chain</fullName>
        <ecNumber evidence="11">6.3.5.5</ecNumber>
    </recommendedName>
    <alternativeName>
        <fullName evidence="11">Carbamoyl phosphate synthetase glutamine chain</fullName>
    </alternativeName>
</protein>
<comment type="subunit">
    <text evidence="11">Composed of two chains; the small (or glutamine) chain promotes the hydrolysis of glutamine to ammonia, which is used by the large (or ammonia) chain to synthesize carbamoyl phosphate. Tetramer of heterodimers (alpha,beta)4.</text>
</comment>
<dbReference type="NCBIfam" id="TIGR01368">
    <property type="entry name" value="CPSaseIIsmall"/>
    <property type="match status" value="1"/>
</dbReference>
<keyword evidence="5 11" id="KW-0547">Nucleotide-binding</keyword>
<keyword evidence="8 11" id="KW-0665">Pyrimidine biosynthesis</keyword>
<evidence type="ECO:0000256" key="1">
    <source>
        <dbReference type="ARBA" id="ARBA00004812"/>
    </source>
</evidence>
<evidence type="ECO:0000256" key="7">
    <source>
        <dbReference type="ARBA" id="ARBA00022962"/>
    </source>
</evidence>
<feature type="domain" description="Carbamoyl-phosphate synthase small subunit N-terminal" evidence="12">
    <location>
        <begin position="1"/>
        <end position="131"/>
    </location>
</feature>
<dbReference type="PRINTS" id="PR00096">
    <property type="entry name" value="GATASE"/>
</dbReference>
<dbReference type="SMART" id="SM01097">
    <property type="entry name" value="CPSase_sm_chain"/>
    <property type="match status" value="1"/>
</dbReference>
<dbReference type="InterPro" id="IPR029062">
    <property type="entry name" value="Class_I_gatase-like"/>
</dbReference>
<feature type="region of interest" description="CPSase" evidence="11">
    <location>
        <begin position="1"/>
        <end position="169"/>
    </location>
</feature>
<dbReference type="KEGG" id="alka:J0B03_10960"/>
<sequence>MKAYLYLEDGSRFEGTAFGAIRESVSELVFNTGMTGYQEILTDPSYGAQTVVMTYPIIGSYGINKTDWESEKISLEGMVVREYCATPSHYMGEQNLDDYLKQHNVPGIYGVDTRMITKKIRNYGVMKCLLTYKEGTDHLEKLHDFRMPADLGQRFGTTKKVVHAGKGIRMGILDLGCKQGIINILKDEGCTIYQYPWNTSSQEILEDDLEGLLVSNGPGDPKDNDVVIYTLKDLTGKIPLRGICLGNQLLALALGADTYKMKFGHRGGNHPAIHLPSNRVIITSQNHGYAVEESSLPADAEVTWRNINDNTLEGFCHHRLDVEAVQFHPEEGPGPEEGRVILEEWIRILEEKKHAEIG</sequence>
<comment type="catalytic activity">
    <reaction evidence="9 11">
        <text>hydrogencarbonate + L-glutamine + 2 ATP + H2O = carbamoyl phosphate + L-glutamate + 2 ADP + phosphate + 2 H(+)</text>
        <dbReference type="Rhea" id="RHEA:18633"/>
        <dbReference type="ChEBI" id="CHEBI:15377"/>
        <dbReference type="ChEBI" id="CHEBI:15378"/>
        <dbReference type="ChEBI" id="CHEBI:17544"/>
        <dbReference type="ChEBI" id="CHEBI:29985"/>
        <dbReference type="ChEBI" id="CHEBI:30616"/>
        <dbReference type="ChEBI" id="CHEBI:43474"/>
        <dbReference type="ChEBI" id="CHEBI:58228"/>
        <dbReference type="ChEBI" id="CHEBI:58359"/>
        <dbReference type="ChEBI" id="CHEBI:456216"/>
        <dbReference type="EC" id="6.3.5.5"/>
    </reaction>
</comment>
<dbReference type="SUPFAM" id="SSF52021">
    <property type="entry name" value="Carbamoyl phosphate synthetase, small subunit N-terminal domain"/>
    <property type="match status" value="1"/>
</dbReference>
<dbReference type="GO" id="GO:0006541">
    <property type="term" value="P:glutamine metabolic process"/>
    <property type="evidence" value="ECO:0007669"/>
    <property type="project" value="InterPro"/>
</dbReference>
<comment type="catalytic activity">
    <reaction evidence="10 11">
        <text>L-glutamine + H2O = L-glutamate + NH4(+)</text>
        <dbReference type="Rhea" id="RHEA:15889"/>
        <dbReference type="ChEBI" id="CHEBI:15377"/>
        <dbReference type="ChEBI" id="CHEBI:28938"/>
        <dbReference type="ChEBI" id="CHEBI:29985"/>
        <dbReference type="ChEBI" id="CHEBI:58359"/>
    </reaction>
</comment>
<keyword evidence="14" id="KW-1185">Reference proteome</keyword>
<keyword evidence="11" id="KW-0028">Amino-acid biosynthesis</keyword>
<dbReference type="Proteomes" id="UP000663499">
    <property type="component" value="Chromosome"/>
</dbReference>
<feature type="binding site" evidence="11">
    <location>
        <position position="286"/>
    </location>
    <ligand>
        <name>L-glutamine</name>
        <dbReference type="ChEBI" id="CHEBI:58359"/>
    </ligand>
</feature>
<evidence type="ECO:0000256" key="5">
    <source>
        <dbReference type="ARBA" id="ARBA00022741"/>
    </source>
</evidence>
<dbReference type="EMBL" id="CP071444">
    <property type="protein sequence ID" value="QSX08295.1"/>
    <property type="molecule type" value="Genomic_DNA"/>
</dbReference>
<comment type="similarity">
    <text evidence="3 11">Belongs to the CarA family.</text>
</comment>
<keyword evidence="6 11" id="KW-0067">ATP-binding</keyword>
<feature type="active site" evidence="11">
    <location>
        <position position="328"/>
    </location>
</feature>
<feature type="binding site" evidence="11">
    <location>
        <position position="289"/>
    </location>
    <ligand>
        <name>L-glutamine</name>
        <dbReference type="ChEBI" id="CHEBI:58359"/>
    </ligand>
</feature>
<dbReference type="InterPro" id="IPR017926">
    <property type="entry name" value="GATASE"/>
</dbReference>
<dbReference type="PROSITE" id="PS51273">
    <property type="entry name" value="GATASE_TYPE_1"/>
    <property type="match status" value="1"/>
</dbReference>
<dbReference type="FunFam" id="3.50.30.20:FF:000001">
    <property type="entry name" value="Carbamoyl-phosphate synthase small chain"/>
    <property type="match status" value="1"/>
</dbReference>
<feature type="binding site" evidence="11">
    <location>
        <position position="45"/>
    </location>
    <ligand>
        <name>L-glutamine</name>
        <dbReference type="ChEBI" id="CHEBI:58359"/>
    </ligand>
</feature>
<dbReference type="Pfam" id="PF00117">
    <property type="entry name" value="GATase"/>
    <property type="match status" value="1"/>
</dbReference>
<evidence type="ECO:0000313" key="13">
    <source>
        <dbReference type="EMBL" id="QSX08295.1"/>
    </source>
</evidence>
<feature type="active site" evidence="11">
    <location>
        <position position="330"/>
    </location>
</feature>
<dbReference type="EC" id="6.3.5.5" evidence="11"/>
<dbReference type="PRINTS" id="PR00099">
    <property type="entry name" value="CPSGATASE"/>
</dbReference>
<feature type="binding site" evidence="11">
    <location>
        <position position="248"/>
    </location>
    <ligand>
        <name>L-glutamine</name>
        <dbReference type="ChEBI" id="CHEBI:58359"/>
    </ligand>
</feature>
<name>A0A974XGI1_9FIRM</name>
<dbReference type="GO" id="GO:0044205">
    <property type="term" value="P:'de novo' UMP biosynthetic process"/>
    <property type="evidence" value="ECO:0007669"/>
    <property type="project" value="UniProtKB-UniRule"/>
</dbReference>
<comment type="function">
    <text evidence="11">Small subunit of the glutamine-dependent carbamoyl phosphate synthetase (CPSase). CPSase catalyzes the formation of carbamoyl phosphate from the ammonia moiety of glutamine, carbonate, and phosphate donated by ATP, constituting the first step of 2 biosynthetic pathways, one leading to arginine and/or urea and the other to pyrimidine nucleotides. The small subunit (glutamine amidotransferase) binds and cleaves glutamine to supply the large subunit with the substrate ammonia.</text>
</comment>
<evidence type="ECO:0000256" key="11">
    <source>
        <dbReference type="HAMAP-Rule" id="MF_01209"/>
    </source>
</evidence>
<dbReference type="Gene3D" id="3.40.50.880">
    <property type="match status" value="1"/>
</dbReference>
<dbReference type="SUPFAM" id="SSF52317">
    <property type="entry name" value="Class I glutamine amidotransferase-like"/>
    <property type="match status" value="1"/>
</dbReference>
<feature type="binding site" evidence="11">
    <location>
        <position position="245"/>
    </location>
    <ligand>
        <name>L-glutamine</name>
        <dbReference type="ChEBI" id="CHEBI:58359"/>
    </ligand>
</feature>
<keyword evidence="4 11" id="KW-0436">Ligase</keyword>
<feature type="binding site" evidence="11">
    <location>
        <position position="219"/>
    </location>
    <ligand>
        <name>L-glutamine</name>
        <dbReference type="ChEBI" id="CHEBI:58359"/>
    </ligand>
</feature>
<dbReference type="NCBIfam" id="NF009475">
    <property type="entry name" value="PRK12838.1"/>
    <property type="match status" value="1"/>
</dbReference>
<dbReference type="RefSeq" id="WP_207299637.1">
    <property type="nucleotide sequence ID" value="NZ_CP071444.1"/>
</dbReference>
<evidence type="ECO:0000313" key="14">
    <source>
        <dbReference type="Proteomes" id="UP000663499"/>
    </source>
</evidence>
<dbReference type="InterPro" id="IPR002474">
    <property type="entry name" value="CarbamoylP_synth_ssu_N"/>
</dbReference>
<evidence type="ECO:0000256" key="8">
    <source>
        <dbReference type="ARBA" id="ARBA00022975"/>
    </source>
</evidence>
<dbReference type="HAMAP" id="MF_01209">
    <property type="entry name" value="CPSase_S_chain"/>
    <property type="match status" value="1"/>
</dbReference>
<dbReference type="GO" id="GO:0006526">
    <property type="term" value="P:L-arginine biosynthetic process"/>
    <property type="evidence" value="ECO:0007669"/>
    <property type="project" value="UniProtKB-UniRule"/>
</dbReference>
<dbReference type="PRINTS" id="PR00097">
    <property type="entry name" value="ANTSNTHASEII"/>
</dbReference>
<dbReference type="GO" id="GO:0004088">
    <property type="term" value="F:carbamoyl-phosphate synthase (glutamine-hydrolyzing) activity"/>
    <property type="evidence" value="ECO:0007669"/>
    <property type="project" value="UniProtKB-UniRule"/>
</dbReference>
<dbReference type="InterPro" id="IPR006274">
    <property type="entry name" value="CarbamoylP_synth_ssu"/>
</dbReference>
<evidence type="ECO:0000259" key="12">
    <source>
        <dbReference type="SMART" id="SM01097"/>
    </source>
</evidence>
<dbReference type="Pfam" id="PF00988">
    <property type="entry name" value="CPSase_sm_chain"/>
    <property type="match status" value="1"/>
</dbReference>